<gene>
    <name evidence="1" type="ORF">Pa4123_85040</name>
</gene>
<organism evidence="1 2">
    <name type="scientific">Phytohabitans aurantiacus</name>
    <dbReference type="NCBI Taxonomy" id="3016789"/>
    <lineage>
        <taxon>Bacteria</taxon>
        <taxon>Bacillati</taxon>
        <taxon>Actinomycetota</taxon>
        <taxon>Actinomycetes</taxon>
        <taxon>Micromonosporales</taxon>
        <taxon>Micromonosporaceae</taxon>
    </lineage>
</organism>
<accession>A0ABQ5R8X6</accession>
<evidence type="ECO:0000313" key="2">
    <source>
        <dbReference type="Proteomes" id="UP001144280"/>
    </source>
</evidence>
<protein>
    <submittedName>
        <fullName evidence="1">Uncharacterized protein</fullName>
    </submittedName>
</protein>
<comment type="caution">
    <text evidence="1">The sequence shown here is derived from an EMBL/GenBank/DDBJ whole genome shotgun (WGS) entry which is preliminary data.</text>
</comment>
<keyword evidence="2" id="KW-1185">Reference proteome</keyword>
<dbReference type="Proteomes" id="UP001144280">
    <property type="component" value="Unassembled WGS sequence"/>
</dbReference>
<sequence>MRLDDRLRVVAQQTGRPQLVGQVVALGGELVGEPAVQYEHAIAEHTTTLSRGKTGCRVRGGSGIVMTMTY</sequence>
<dbReference type="EMBL" id="BSDI01000078">
    <property type="protein sequence ID" value="GLI03226.1"/>
    <property type="molecule type" value="Genomic_DNA"/>
</dbReference>
<evidence type="ECO:0000313" key="1">
    <source>
        <dbReference type="EMBL" id="GLI03226.1"/>
    </source>
</evidence>
<reference evidence="1" key="1">
    <citation type="submission" date="2022-12" db="EMBL/GenBank/DDBJ databases">
        <title>New Phytohabitans aurantiacus sp. RD004123 nov., an actinomycete isolated from soil.</title>
        <authorList>
            <person name="Triningsih D.W."/>
            <person name="Harunari E."/>
            <person name="Igarashi Y."/>
        </authorList>
    </citation>
    <scope>NUCLEOTIDE SEQUENCE</scope>
    <source>
        <strain evidence="1">RD004123</strain>
    </source>
</reference>
<proteinExistence type="predicted"/>
<name>A0ABQ5R8X6_9ACTN</name>